<protein>
    <recommendedName>
        <fullName evidence="3">Mediator complex subunit 15 KIX domain-containing protein</fullName>
    </recommendedName>
</protein>
<dbReference type="EMBL" id="JADGKB010000021">
    <property type="protein sequence ID" value="KAJ3259096.1"/>
    <property type="molecule type" value="Genomic_DNA"/>
</dbReference>
<evidence type="ECO:0000313" key="4">
    <source>
        <dbReference type="EMBL" id="KAJ3259096.1"/>
    </source>
</evidence>
<dbReference type="GO" id="GO:0003712">
    <property type="term" value="F:transcription coregulator activity"/>
    <property type="evidence" value="ECO:0007669"/>
    <property type="project" value="InterPro"/>
</dbReference>
<accession>A0AAD5UIH0</accession>
<evidence type="ECO:0000259" key="3">
    <source>
        <dbReference type="Pfam" id="PF16987"/>
    </source>
</evidence>
<keyword evidence="2" id="KW-0539">Nucleus</keyword>
<dbReference type="InterPro" id="IPR036546">
    <property type="entry name" value="MED15_KIX"/>
</dbReference>
<dbReference type="AlphaFoldDB" id="A0AAD5UIH0"/>
<evidence type="ECO:0000313" key="5">
    <source>
        <dbReference type="Proteomes" id="UP001210925"/>
    </source>
</evidence>
<dbReference type="Gene3D" id="1.10.246.20">
    <property type="entry name" value="Coactivator CBP, KIX domain"/>
    <property type="match status" value="1"/>
</dbReference>
<dbReference type="SUPFAM" id="SSF47040">
    <property type="entry name" value="Kix domain of CBP (creb binding protein)"/>
    <property type="match status" value="1"/>
</dbReference>
<evidence type="ECO:0000256" key="1">
    <source>
        <dbReference type="ARBA" id="ARBA00004123"/>
    </source>
</evidence>
<proteinExistence type="predicted"/>
<organism evidence="4 5">
    <name type="scientific">Boothiomyces macroporosus</name>
    <dbReference type="NCBI Taxonomy" id="261099"/>
    <lineage>
        <taxon>Eukaryota</taxon>
        <taxon>Fungi</taxon>
        <taxon>Fungi incertae sedis</taxon>
        <taxon>Chytridiomycota</taxon>
        <taxon>Chytridiomycota incertae sedis</taxon>
        <taxon>Chytridiomycetes</taxon>
        <taxon>Rhizophydiales</taxon>
        <taxon>Terramycetaceae</taxon>
        <taxon>Boothiomyces</taxon>
    </lineage>
</organism>
<dbReference type="InterPro" id="IPR036529">
    <property type="entry name" value="KIX_dom_sf"/>
</dbReference>
<dbReference type="GO" id="GO:0006357">
    <property type="term" value="P:regulation of transcription by RNA polymerase II"/>
    <property type="evidence" value="ECO:0007669"/>
    <property type="project" value="InterPro"/>
</dbReference>
<gene>
    <name evidence="4" type="ORF">HK103_002983</name>
</gene>
<dbReference type="Pfam" id="PF05397">
    <property type="entry name" value="Med15_fungi"/>
    <property type="match status" value="1"/>
</dbReference>
<dbReference type="InterPro" id="IPR008626">
    <property type="entry name" value="Mediator_Med15_fun"/>
</dbReference>
<comment type="caution">
    <text evidence="4">The sequence shown here is derived from an EMBL/GenBank/DDBJ whole genome shotgun (WGS) entry which is preliminary data.</text>
</comment>
<reference evidence="4" key="1">
    <citation type="submission" date="2020-05" db="EMBL/GenBank/DDBJ databases">
        <title>Phylogenomic resolution of chytrid fungi.</title>
        <authorList>
            <person name="Stajich J.E."/>
            <person name="Amses K."/>
            <person name="Simmons R."/>
            <person name="Seto K."/>
            <person name="Myers J."/>
            <person name="Bonds A."/>
            <person name="Quandt C.A."/>
            <person name="Barry K."/>
            <person name="Liu P."/>
            <person name="Grigoriev I."/>
            <person name="Longcore J.E."/>
            <person name="James T.Y."/>
        </authorList>
    </citation>
    <scope>NUCLEOTIDE SEQUENCE</scope>
    <source>
        <strain evidence="4">PLAUS21</strain>
    </source>
</reference>
<dbReference type="GO" id="GO:0016592">
    <property type="term" value="C:mediator complex"/>
    <property type="evidence" value="ECO:0007669"/>
    <property type="project" value="InterPro"/>
</dbReference>
<sequence>MHMYQRQHLDWRAGVNDAARNEIVNKLFNAACEALPPDQRTQVEKNKLQELAKGYEKNIFEKSNSQPQMNNLAPQMTGIPAAFNPLMNIGVPGAMTPQQLTSLINNSQRLQPHQKAQVEQLAKNYYAQLQKQVPQNKLPQGFSNPTLMANLQQLNTTPQMSKPAEQPITLNLPPSGKYDPEIVKKIIELQASKNITINEQNLAPNEKVAISKQMTSLQPAFQNIDVMIYDLYLLKDIPGGKEKLEKAIGMKIILQQQYQSLPKGIFYVKANVTAQMMKFLEDFQKFIDEQKEKEVEVEVKKSPKKGISKVADTELKEKMETSLEMILDRDFSSKPLEVDIKSIYGNDSFRYPQLNYANLPKPVKSAVKFSALDDAHFLFGPCQISSTLDVETPETNLKTLFNVLDTPTLEQELESLSQTFDFQYSTKSFGKSVNVIISKTPVTVSFTIPNILEYAKYSRSKCMNIDVAKGISKEVQDGIKNLVVDGKGITPCVEYLFPDVKCSI</sequence>
<evidence type="ECO:0000256" key="2">
    <source>
        <dbReference type="ARBA" id="ARBA00023242"/>
    </source>
</evidence>
<keyword evidence="5" id="KW-1185">Reference proteome</keyword>
<feature type="domain" description="Mediator complex subunit 15 KIX" evidence="3">
    <location>
        <begin position="10"/>
        <end position="66"/>
    </location>
</feature>
<name>A0AAD5UIH0_9FUNG</name>
<dbReference type="Proteomes" id="UP001210925">
    <property type="component" value="Unassembled WGS sequence"/>
</dbReference>
<comment type="subcellular location">
    <subcellularLocation>
        <location evidence="1">Nucleus</location>
    </subcellularLocation>
</comment>
<dbReference type="Pfam" id="PF16987">
    <property type="entry name" value="KIX_2"/>
    <property type="match status" value="1"/>
</dbReference>